<evidence type="ECO:0000313" key="7">
    <source>
        <dbReference type="Proteomes" id="UP000537775"/>
    </source>
</evidence>
<evidence type="ECO:0000259" key="4">
    <source>
        <dbReference type="Pfam" id="PF07731"/>
    </source>
</evidence>
<dbReference type="SUPFAM" id="SSF49503">
    <property type="entry name" value="Cupredoxins"/>
    <property type="match status" value="3"/>
</dbReference>
<dbReference type="CDD" id="cd13853">
    <property type="entry name" value="CuRO_1_Tth-MCO_like"/>
    <property type="match status" value="1"/>
</dbReference>
<dbReference type="GO" id="GO:0016491">
    <property type="term" value="F:oxidoreductase activity"/>
    <property type="evidence" value="ECO:0007669"/>
    <property type="project" value="UniProtKB-KW"/>
</dbReference>
<dbReference type="GO" id="GO:0005507">
    <property type="term" value="F:copper ion binding"/>
    <property type="evidence" value="ECO:0007669"/>
    <property type="project" value="InterPro"/>
</dbReference>
<dbReference type="AlphaFoldDB" id="A0A7X0KTF4"/>
<dbReference type="PROSITE" id="PS51318">
    <property type="entry name" value="TAT"/>
    <property type="match status" value="1"/>
</dbReference>
<dbReference type="PANTHER" id="PTHR11709:SF2">
    <property type="entry name" value="MULTICOPPER OXIDASE LPR1"/>
    <property type="match status" value="1"/>
</dbReference>
<protein>
    <submittedName>
        <fullName evidence="6">FtsP/CotA-like multicopper oxidase with cupredoxin domain</fullName>
    </submittedName>
</protein>
<keyword evidence="1" id="KW-0479">Metal-binding</keyword>
<dbReference type="RefSeq" id="WP_184749298.1">
    <property type="nucleotide sequence ID" value="NZ_BAAAJR010000008.1"/>
</dbReference>
<evidence type="ECO:0000256" key="2">
    <source>
        <dbReference type="ARBA" id="ARBA00023002"/>
    </source>
</evidence>
<accession>A0A7X0KTF4</accession>
<dbReference type="InterPro" id="IPR006311">
    <property type="entry name" value="TAT_signal"/>
</dbReference>
<sequence>MSPSGITRRQALVLGSVGAGAVVLGGVGWAVAGLTSRVPGAGDEGAAAPTASGSPDQAAWSEPVVLTSADGVLDLDLTVAEADVVVAGATVRMMTYNGTVPGPTLHMRPGDTLRIRCENRLDEPTNLHTHGLYVSADGNSDNPFLNIGPGETFDYEIALPDDHPAGVFWYHPHHHGMVADQLFAGLYGAIVVDDEDWSVSPPRVLVVSDVTFSGGEVAGVTGADRMLGRTGETLLVNGQPAPTLRGPAGEEQRLLVVNACASRYLDLRTTGLGATVRGMDSARWDEPAATEGILLAPGNRADLVLTMPEAATDLIAAEYDRGRMGQGMMGGRSTASPEVVVLTMQPDAAASAPAISPVSPTAWTDLRDVAIDGTRSLTMTMGMGGGAGMRFLIDGREFAPGRVDQAVAIGTVEEWTIVNTSPMDHPFHLHIWPMQVLRQDGEEVAGVDVRDVVDVRAGSAVTVRIAFDAFPGRTVYHCHILDHEDLGMMGVIEAA</sequence>
<feature type="transmembrane region" description="Helical" evidence="3">
    <location>
        <begin position="12"/>
        <end position="32"/>
    </location>
</feature>
<dbReference type="Gene3D" id="2.60.40.420">
    <property type="entry name" value="Cupredoxins - blue copper proteins"/>
    <property type="match status" value="3"/>
</dbReference>
<dbReference type="PROSITE" id="PS00080">
    <property type="entry name" value="MULTICOPPER_OXIDASE2"/>
    <property type="match status" value="1"/>
</dbReference>
<dbReference type="InterPro" id="IPR011707">
    <property type="entry name" value="Cu-oxidase-like_N"/>
</dbReference>
<dbReference type="Pfam" id="PF07731">
    <property type="entry name" value="Cu-oxidase_2"/>
    <property type="match status" value="1"/>
</dbReference>
<keyword evidence="3" id="KW-0472">Membrane</keyword>
<dbReference type="InterPro" id="IPR002355">
    <property type="entry name" value="Cu_oxidase_Cu_BS"/>
</dbReference>
<dbReference type="PANTHER" id="PTHR11709">
    <property type="entry name" value="MULTI-COPPER OXIDASE"/>
    <property type="match status" value="1"/>
</dbReference>
<feature type="domain" description="Plastocyanin-like" evidence="4">
    <location>
        <begin position="390"/>
        <end position="492"/>
    </location>
</feature>
<gene>
    <name evidence="6" type="ORF">HD594_000345</name>
</gene>
<evidence type="ECO:0000256" key="3">
    <source>
        <dbReference type="SAM" id="Phobius"/>
    </source>
</evidence>
<evidence type="ECO:0000256" key="1">
    <source>
        <dbReference type="ARBA" id="ARBA00022723"/>
    </source>
</evidence>
<evidence type="ECO:0000313" key="6">
    <source>
        <dbReference type="EMBL" id="MBB6390032.1"/>
    </source>
</evidence>
<dbReference type="InterPro" id="IPR045087">
    <property type="entry name" value="Cu-oxidase_fam"/>
</dbReference>
<proteinExistence type="predicted"/>
<comment type="caution">
    <text evidence="6">The sequence shown here is derived from an EMBL/GenBank/DDBJ whole genome shotgun (WGS) entry which is preliminary data.</text>
</comment>
<keyword evidence="3" id="KW-1133">Transmembrane helix</keyword>
<evidence type="ECO:0000259" key="5">
    <source>
        <dbReference type="Pfam" id="PF07732"/>
    </source>
</evidence>
<keyword evidence="2" id="KW-0560">Oxidoreductase</keyword>
<name>A0A7X0KTF4_9MICO</name>
<reference evidence="6 7" key="1">
    <citation type="submission" date="2020-08" db="EMBL/GenBank/DDBJ databases">
        <title>Sequencing the genomes of 1000 actinobacteria strains.</title>
        <authorList>
            <person name="Klenk H.-P."/>
        </authorList>
    </citation>
    <scope>NUCLEOTIDE SEQUENCE [LARGE SCALE GENOMIC DNA]</scope>
    <source>
        <strain evidence="6 7">DSM 12511</strain>
    </source>
</reference>
<dbReference type="Pfam" id="PF07732">
    <property type="entry name" value="Cu-oxidase_3"/>
    <property type="match status" value="1"/>
</dbReference>
<dbReference type="Proteomes" id="UP000537775">
    <property type="component" value="Unassembled WGS sequence"/>
</dbReference>
<organism evidence="6 7">
    <name type="scientific">Microbacterium thalassium</name>
    <dbReference type="NCBI Taxonomy" id="362649"/>
    <lineage>
        <taxon>Bacteria</taxon>
        <taxon>Bacillati</taxon>
        <taxon>Actinomycetota</taxon>
        <taxon>Actinomycetes</taxon>
        <taxon>Micrococcales</taxon>
        <taxon>Microbacteriaceae</taxon>
        <taxon>Microbacterium</taxon>
    </lineage>
</organism>
<dbReference type="InterPro" id="IPR008972">
    <property type="entry name" value="Cupredoxin"/>
</dbReference>
<keyword evidence="3" id="KW-0812">Transmembrane</keyword>
<dbReference type="InterPro" id="IPR011706">
    <property type="entry name" value="Cu-oxidase_C"/>
</dbReference>
<feature type="domain" description="Plastocyanin-like" evidence="5">
    <location>
        <begin position="79"/>
        <end position="195"/>
    </location>
</feature>
<dbReference type="CDD" id="cd13900">
    <property type="entry name" value="CuRO_3_Tth-MCO_like"/>
    <property type="match status" value="1"/>
</dbReference>
<keyword evidence="7" id="KW-1185">Reference proteome</keyword>
<dbReference type="EMBL" id="JACHML010000001">
    <property type="protein sequence ID" value="MBB6390032.1"/>
    <property type="molecule type" value="Genomic_DNA"/>
</dbReference>